<dbReference type="Pfam" id="PF00682">
    <property type="entry name" value="HMGL-like"/>
    <property type="match status" value="1"/>
</dbReference>
<name>A0A8S0VXX2_9FIRM</name>
<gene>
    <name evidence="5" type="ORF">DEACI_2848</name>
    <name evidence="4" type="ORF">DEACI_3067</name>
</gene>
<dbReference type="InterPro" id="IPR013785">
    <property type="entry name" value="Aldolase_TIM"/>
</dbReference>
<comment type="similarity">
    <text evidence="2">Belongs to the alpha-IPM synthase/homocitrate synthase family.</text>
</comment>
<reference evidence="4" key="2">
    <citation type="submission" date="2020-01" db="EMBL/GenBank/DDBJ databases">
        <authorList>
            <person name="Hornung B."/>
        </authorList>
    </citation>
    <scope>NUCLEOTIDE SEQUENCE</scope>
    <source>
        <strain evidence="4">PacBioINE</strain>
    </source>
</reference>
<dbReference type="InterPro" id="IPR054691">
    <property type="entry name" value="LeuA/HCS_post-cat"/>
</dbReference>
<keyword evidence="6" id="KW-1185">Reference proteome</keyword>
<dbReference type="EMBL" id="CDGJ01000081">
    <property type="protein sequence ID" value="CEJ08372.1"/>
    <property type="molecule type" value="Genomic_DNA"/>
</dbReference>
<dbReference type="Gene3D" id="3.20.20.70">
    <property type="entry name" value="Aldolase class I"/>
    <property type="match status" value="1"/>
</dbReference>
<dbReference type="SUPFAM" id="SSF51569">
    <property type="entry name" value="Aldolase"/>
    <property type="match status" value="1"/>
</dbReference>
<accession>A0A8S0VXX2</accession>
<dbReference type="Gene3D" id="1.10.238.260">
    <property type="match status" value="1"/>
</dbReference>
<evidence type="ECO:0000259" key="3">
    <source>
        <dbReference type="PROSITE" id="PS50991"/>
    </source>
</evidence>
<dbReference type="AlphaFoldDB" id="A0A8S0VXX2"/>
<dbReference type="EMBL" id="LR746496">
    <property type="protein sequence ID" value="CAA7602393.1"/>
    <property type="molecule type" value="Genomic_DNA"/>
</dbReference>
<dbReference type="KEGG" id="aacx:DEACI_3067"/>
<dbReference type="CDD" id="cd07939">
    <property type="entry name" value="DRE_TIM_NifV"/>
    <property type="match status" value="1"/>
</dbReference>
<dbReference type="PROSITE" id="PS00816">
    <property type="entry name" value="AIPM_HOMOCIT_SYNTH_2"/>
    <property type="match status" value="1"/>
</dbReference>
<dbReference type="InterPro" id="IPR000891">
    <property type="entry name" value="PYR_CT"/>
</dbReference>
<dbReference type="Proteomes" id="UP000836597">
    <property type="component" value="Chromosome"/>
</dbReference>
<feature type="domain" description="Pyruvate carboxyltransferase" evidence="3">
    <location>
        <begin position="39"/>
        <end position="290"/>
    </location>
</feature>
<evidence type="ECO:0000313" key="5">
    <source>
        <dbReference type="EMBL" id="CEJ08372.1"/>
    </source>
</evidence>
<dbReference type="PANTHER" id="PTHR42880:SF1">
    <property type="entry name" value="ISOPROPYLMALATE_HOMOCITRATE_CITRAMALATE SYNTHASE FAMILY PROTEIN"/>
    <property type="match status" value="1"/>
</dbReference>
<keyword evidence="1 2" id="KW-0808">Transferase</keyword>
<keyword evidence="4" id="KW-0012">Acyltransferase</keyword>
<dbReference type="EC" id="2.3.3.14" evidence="4 5"/>
<sequence length="409" mass="44808">MRLSKGLWQGGAGEGDPRRVLSPLIAPVRKGEVQVSQDLKIVDTTLRDGEQTAGVVFSNQEKLRIARLLDELGVDQIEAGIPVMGGDEQRAIRDIVNMGLKASIMGWNRAVISDIESSLACGVDAVAISISTSDIHIEHKLMTTRGAVLERMVKATEFAKGQGVYISVNAEDASRTEMDFLVEFAREAKRAGADRIRYCDTVGINDPFTTYERIKTLIERVGIDVEMHTHNDFGMATANALAGVKAGASHVGVTVNGLGERAGNAALEEVVMALKVLWEADLNFATTRFREVSEYVARASGRQLPVWKAIVGTNMFAHESGIHADGALKNPLTYEVFKPEDVGLERQIVIGKHSGTAAIKAKFSEYGKEISDEEAEELLKRVRAMAVDMKRSLFDKELVYIFEDMVAQR</sequence>
<reference evidence="5" key="1">
    <citation type="submission" date="2014-11" db="EMBL/GenBank/DDBJ databases">
        <authorList>
            <person name="Hornung B.V."/>
        </authorList>
    </citation>
    <scope>NUCLEOTIDE SEQUENCE</scope>
    <source>
        <strain evidence="5">INE</strain>
    </source>
</reference>
<dbReference type="NCBIfam" id="TIGR02660">
    <property type="entry name" value="nifV_homocitr"/>
    <property type="match status" value="1"/>
</dbReference>
<evidence type="ECO:0000256" key="2">
    <source>
        <dbReference type="RuleBase" id="RU003523"/>
    </source>
</evidence>
<dbReference type="PROSITE" id="PS00815">
    <property type="entry name" value="AIPM_HOMOCIT_SYNTH_1"/>
    <property type="match status" value="1"/>
</dbReference>
<dbReference type="GO" id="GO:0004410">
    <property type="term" value="F:homocitrate synthase activity"/>
    <property type="evidence" value="ECO:0007669"/>
    <property type="project" value="UniProtKB-EC"/>
</dbReference>
<proteinExistence type="inferred from homology"/>
<dbReference type="PANTHER" id="PTHR42880">
    <property type="entry name" value="HOMOCITRATE SYNTHASE"/>
    <property type="match status" value="1"/>
</dbReference>
<dbReference type="GO" id="GO:0019752">
    <property type="term" value="P:carboxylic acid metabolic process"/>
    <property type="evidence" value="ECO:0007669"/>
    <property type="project" value="InterPro"/>
</dbReference>
<organism evidence="4">
    <name type="scientific">Acididesulfobacillus acetoxydans</name>
    <dbReference type="NCBI Taxonomy" id="1561005"/>
    <lineage>
        <taxon>Bacteria</taxon>
        <taxon>Bacillati</taxon>
        <taxon>Bacillota</taxon>
        <taxon>Clostridia</taxon>
        <taxon>Eubacteriales</taxon>
        <taxon>Peptococcaceae</taxon>
        <taxon>Acididesulfobacillus</taxon>
    </lineage>
</organism>
<dbReference type="Pfam" id="PF22617">
    <property type="entry name" value="HCS_D2"/>
    <property type="match status" value="1"/>
</dbReference>
<evidence type="ECO:0000256" key="1">
    <source>
        <dbReference type="ARBA" id="ARBA00022679"/>
    </source>
</evidence>
<dbReference type="InterPro" id="IPR002034">
    <property type="entry name" value="AIPM/Hcit_synth_CS"/>
</dbReference>
<dbReference type="FunFam" id="1.10.238.260:FF:000001">
    <property type="entry name" value="2-isopropylmalate synthase"/>
    <property type="match status" value="1"/>
</dbReference>
<dbReference type="InterPro" id="IPR013477">
    <property type="entry name" value="NifV/FrbC"/>
</dbReference>
<protein>
    <submittedName>
        <fullName evidence="5">2-isopropylmalate synthase 2</fullName>
    </submittedName>
    <submittedName>
        <fullName evidence="4">Homocitrate synthase/2-isopropylmalate synthase</fullName>
        <ecNumber evidence="4 5">2.3.3.13</ecNumber>
        <ecNumber evidence="4 5">2.3.3.14</ecNumber>
    </submittedName>
</protein>
<dbReference type="PROSITE" id="PS50991">
    <property type="entry name" value="PYR_CT"/>
    <property type="match status" value="1"/>
</dbReference>
<dbReference type="GO" id="GO:0003852">
    <property type="term" value="F:2-isopropylmalate synthase activity"/>
    <property type="evidence" value="ECO:0007669"/>
    <property type="project" value="UniProtKB-EC"/>
</dbReference>
<evidence type="ECO:0000313" key="4">
    <source>
        <dbReference type="EMBL" id="CAA7602393.1"/>
    </source>
</evidence>
<dbReference type="EC" id="2.3.3.13" evidence="4 5"/>
<evidence type="ECO:0000313" key="6">
    <source>
        <dbReference type="Proteomes" id="UP001071230"/>
    </source>
</evidence>
<dbReference type="Proteomes" id="UP001071230">
    <property type="component" value="Unassembled WGS sequence"/>
</dbReference>